<dbReference type="SUPFAM" id="SSF81665">
    <property type="entry name" value="Calcium ATPase, transmembrane domain M"/>
    <property type="match status" value="1"/>
</dbReference>
<keyword evidence="17" id="KW-1185">Reference proteome</keyword>
<dbReference type="PROSITE" id="PS00154">
    <property type="entry name" value="ATPASE_E1_E2"/>
    <property type="match status" value="1"/>
</dbReference>
<dbReference type="NCBIfam" id="TIGR01494">
    <property type="entry name" value="ATPase_P-type"/>
    <property type="match status" value="1"/>
</dbReference>
<dbReference type="GO" id="GO:0005524">
    <property type="term" value="F:ATP binding"/>
    <property type="evidence" value="ECO:0007669"/>
    <property type="project" value="UniProtKB-UniRule"/>
</dbReference>
<dbReference type="GO" id="GO:0006825">
    <property type="term" value="P:copper ion transport"/>
    <property type="evidence" value="ECO:0007669"/>
    <property type="project" value="UniProtKB-KW"/>
</dbReference>
<dbReference type="InterPro" id="IPR027256">
    <property type="entry name" value="P-typ_ATPase_IB"/>
</dbReference>
<feature type="domain" description="P-type ATPase A" evidence="15">
    <location>
        <begin position="1"/>
        <end position="49"/>
    </location>
</feature>
<evidence type="ECO:0000256" key="3">
    <source>
        <dbReference type="ARBA" id="ARBA00022448"/>
    </source>
</evidence>
<dbReference type="Gene3D" id="2.70.150.10">
    <property type="entry name" value="Calcium-transporting ATPase, cytoplasmic transduction domain A"/>
    <property type="match status" value="1"/>
</dbReference>
<protein>
    <recommendedName>
        <fullName evidence="15">P-type ATPase A domain-containing protein</fullName>
    </recommendedName>
</protein>
<dbReference type="EMBL" id="CAKMRJ010005412">
    <property type="protein sequence ID" value="CAH1441593.1"/>
    <property type="molecule type" value="Genomic_DNA"/>
</dbReference>
<keyword evidence="3" id="KW-0813">Transport</keyword>
<dbReference type="PRINTS" id="PR00120">
    <property type="entry name" value="HATPASE"/>
</dbReference>
<dbReference type="InterPro" id="IPR059000">
    <property type="entry name" value="ATPase_P-type_domA"/>
</dbReference>
<evidence type="ECO:0000256" key="1">
    <source>
        <dbReference type="ARBA" id="ARBA00004370"/>
    </source>
</evidence>
<dbReference type="AlphaFoldDB" id="A0AAU9NUE8"/>
<dbReference type="InterPro" id="IPR036412">
    <property type="entry name" value="HAD-like_sf"/>
</dbReference>
<feature type="compositionally biased region" description="Basic and acidic residues" evidence="14">
    <location>
        <begin position="573"/>
        <end position="586"/>
    </location>
</feature>
<dbReference type="InterPro" id="IPR023214">
    <property type="entry name" value="HAD_sf"/>
</dbReference>
<evidence type="ECO:0000256" key="13">
    <source>
        <dbReference type="RuleBase" id="RU362081"/>
    </source>
</evidence>
<keyword evidence="10" id="KW-0186">Copper</keyword>
<sequence length="594" mass="63348">MITGEAIPVSKSPGDRVIGGTVNENGCLLIKATHIGSETALSQIVQIVEAAQLARAPVQKLADQISRFFVPAVVAAAIVTWLAWYIPGALGIYPKSWIPKAMDEFELALQFGISVLVVACPCALGLATPTAVMVATGKGATQGVLIKGGNALEKAHKVNTIVFDKTGTLTFGKPKVVNDVIFSEIEMEEFCNIAIAVEANSEHPIAKAVVEHAKSKLSNREFQTWTGTGSVVKDFTVQPGAGVGCKVGEKTVFVGNKKLMRLSNVVVDVEVEDYFTENEKLARTCVLVAVDGKVAGGFAVTDPVKPEAALVVSFLRSMNIDSIMVTGDNWSTATAIAKEVGIEHVFAEIDPLGKADRVKDLQARGKIVAMVGDGINDSPALVAANVGMAIGAGTDVAIEAADIVLIKSNLEDVITAIDLSRKTISRIHLNYVWALGYNVLGMPIAAGVLFPFTGIRLPPWLAGALMAASSISVFIFYLRQPQNTTGPPQNTVGPPHITVDHHHIFSQKTVDGDDAIQRERKRDGDGASIATCSQIYTPGGGCRRWLLLLHPKEMYPPSLVVSLMSRTSPETTVGKDKDDLKKDPPRSSHHRPSL</sequence>
<evidence type="ECO:0000256" key="10">
    <source>
        <dbReference type="ARBA" id="ARBA00023008"/>
    </source>
</evidence>
<keyword evidence="11" id="KW-0406">Ion transport</keyword>
<dbReference type="PANTHER" id="PTHR46594:SF2">
    <property type="entry name" value="COPPER-TRANSPORTING ATPASE HMA4"/>
    <property type="match status" value="1"/>
</dbReference>
<comment type="subcellular location">
    <subcellularLocation>
        <location evidence="1 13">Membrane</location>
    </subcellularLocation>
</comment>
<dbReference type="SUPFAM" id="SSF56784">
    <property type="entry name" value="HAD-like"/>
    <property type="match status" value="1"/>
</dbReference>
<dbReference type="GO" id="GO:0016887">
    <property type="term" value="F:ATP hydrolysis activity"/>
    <property type="evidence" value="ECO:0007669"/>
    <property type="project" value="InterPro"/>
</dbReference>
<dbReference type="InterPro" id="IPR018303">
    <property type="entry name" value="ATPase_P-typ_P_site"/>
</dbReference>
<feature type="region of interest" description="Disordered" evidence="14">
    <location>
        <begin position="566"/>
        <end position="594"/>
    </location>
</feature>
<dbReference type="SFLD" id="SFLDG00002">
    <property type="entry name" value="C1.7:_P-type_atpase_like"/>
    <property type="match status" value="1"/>
</dbReference>
<organism evidence="16 17">
    <name type="scientific">Lactuca virosa</name>
    <dbReference type="NCBI Taxonomy" id="75947"/>
    <lineage>
        <taxon>Eukaryota</taxon>
        <taxon>Viridiplantae</taxon>
        <taxon>Streptophyta</taxon>
        <taxon>Embryophyta</taxon>
        <taxon>Tracheophyta</taxon>
        <taxon>Spermatophyta</taxon>
        <taxon>Magnoliopsida</taxon>
        <taxon>eudicotyledons</taxon>
        <taxon>Gunneridae</taxon>
        <taxon>Pentapetalae</taxon>
        <taxon>asterids</taxon>
        <taxon>campanulids</taxon>
        <taxon>Asterales</taxon>
        <taxon>Asteraceae</taxon>
        <taxon>Cichorioideae</taxon>
        <taxon>Cichorieae</taxon>
        <taxon>Lactucinae</taxon>
        <taxon>Lactuca</taxon>
    </lineage>
</organism>
<dbReference type="Pfam" id="PF00122">
    <property type="entry name" value="E1-E2_ATPase"/>
    <property type="match status" value="1"/>
</dbReference>
<evidence type="ECO:0000256" key="7">
    <source>
        <dbReference type="ARBA" id="ARBA00022796"/>
    </source>
</evidence>
<evidence type="ECO:0000256" key="4">
    <source>
        <dbReference type="ARBA" id="ARBA00022692"/>
    </source>
</evidence>
<keyword evidence="6" id="KW-0677">Repeat</keyword>
<evidence type="ECO:0000256" key="2">
    <source>
        <dbReference type="ARBA" id="ARBA00006024"/>
    </source>
</evidence>
<dbReference type="Proteomes" id="UP001157418">
    <property type="component" value="Unassembled WGS sequence"/>
</dbReference>
<dbReference type="InterPro" id="IPR008250">
    <property type="entry name" value="ATPase_P-typ_transduc_dom_A_sf"/>
</dbReference>
<feature type="transmembrane region" description="Helical" evidence="13">
    <location>
        <begin position="460"/>
        <end position="478"/>
    </location>
</feature>
<dbReference type="Pfam" id="PF00702">
    <property type="entry name" value="Hydrolase"/>
    <property type="match status" value="1"/>
</dbReference>
<keyword evidence="13" id="KW-0067">ATP-binding</keyword>
<keyword evidence="13" id="KW-0547">Nucleotide-binding</keyword>
<evidence type="ECO:0000256" key="11">
    <source>
        <dbReference type="ARBA" id="ARBA00023065"/>
    </source>
</evidence>
<evidence type="ECO:0000313" key="16">
    <source>
        <dbReference type="EMBL" id="CAH1441593.1"/>
    </source>
</evidence>
<dbReference type="InterPro" id="IPR001757">
    <property type="entry name" value="P_typ_ATPase"/>
</dbReference>
<dbReference type="PANTHER" id="PTHR46594">
    <property type="entry name" value="P-TYPE CATION-TRANSPORTING ATPASE"/>
    <property type="match status" value="1"/>
</dbReference>
<dbReference type="InterPro" id="IPR023298">
    <property type="entry name" value="ATPase_P-typ_TM_dom_sf"/>
</dbReference>
<reference evidence="16 17" key="1">
    <citation type="submission" date="2022-01" db="EMBL/GenBank/DDBJ databases">
        <authorList>
            <person name="Xiong W."/>
            <person name="Schranz E."/>
        </authorList>
    </citation>
    <scope>NUCLEOTIDE SEQUENCE [LARGE SCALE GENOMIC DNA]</scope>
</reference>
<keyword evidence="7" id="KW-0187">Copper transport</keyword>
<dbReference type="NCBIfam" id="TIGR01525">
    <property type="entry name" value="ATPase-IB_hvy"/>
    <property type="match status" value="1"/>
</dbReference>
<dbReference type="GO" id="GO:0016020">
    <property type="term" value="C:membrane"/>
    <property type="evidence" value="ECO:0007669"/>
    <property type="project" value="UniProtKB-SubCell"/>
</dbReference>
<evidence type="ECO:0000259" key="15">
    <source>
        <dbReference type="Pfam" id="PF00122"/>
    </source>
</evidence>
<dbReference type="Gene3D" id="3.40.1110.10">
    <property type="entry name" value="Calcium-transporting ATPase, cytoplasmic domain N"/>
    <property type="match status" value="1"/>
</dbReference>
<evidence type="ECO:0000256" key="12">
    <source>
        <dbReference type="ARBA" id="ARBA00023136"/>
    </source>
</evidence>
<dbReference type="SFLD" id="SFLDF00027">
    <property type="entry name" value="p-type_atpase"/>
    <property type="match status" value="1"/>
</dbReference>
<name>A0AAU9NUE8_9ASTR</name>
<keyword evidence="5 13" id="KW-0479">Metal-binding</keyword>
<dbReference type="SFLD" id="SFLDS00003">
    <property type="entry name" value="Haloacid_Dehalogenase"/>
    <property type="match status" value="1"/>
</dbReference>
<keyword evidence="12 13" id="KW-0472">Membrane</keyword>
<dbReference type="InterPro" id="IPR023299">
    <property type="entry name" value="ATPase_P-typ_cyto_dom_N"/>
</dbReference>
<dbReference type="GO" id="GO:0019829">
    <property type="term" value="F:ATPase-coupled monoatomic cation transmembrane transporter activity"/>
    <property type="evidence" value="ECO:0007669"/>
    <property type="project" value="InterPro"/>
</dbReference>
<evidence type="ECO:0000256" key="14">
    <source>
        <dbReference type="SAM" id="MobiDB-lite"/>
    </source>
</evidence>
<feature type="transmembrane region" description="Helical" evidence="13">
    <location>
        <begin position="107"/>
        <end position="128"/>
    </location>
</feature>
<evidence type="ECO:0000256" key="5">
    <source>
        <dbReference type="ARBA" id="ARBA00022723"/>
    </source>
</evidence>
<feature type="transmembrane region" description="Helical" evidence="13">
    <location>
        <begin position="68"/>
        <end position="87"/>
    </location>
</feature>
<dbReference type="Gene3D" id="3.40.50.1000">
    <property type="entry name" value="HAD superfamily/HAD-like"/>
    <property type="match status" value="1"/>
</dbReference>
<proteinExistence type="inferred from homology"/>
<accession>A0AAU9NUE8</accession>
<dbReference type="SUPFAM" id="SSF81653">
    <property type="entry name" value="Calcium ATPase, transduction domain A"/>
    <property type="match status" value="1"/>
</dbReference>
<gene>
    <name evidence="16" type="ORF">LVIROSA_LOCUS27641</name>
</gene>
<keyword evidence="9 13" id="KW-1133">Transmembrane helix</keyword>
<evidence type="ECO:0000256" key="6">
    <source>
        <dbReference type="ARBA" id="ARBA00022737"/>
    </source>
</evidence>
<dbReference type="FunFam" id="3.40.50.1000:FF:000031">
    <property type="entry name" value="Probable copper-transporting ATPase HMA5"/>
    <property type="match status" value="1"/>
</dbReference>
<comment type="caution">
    <text evidence="16">The sequence shown here is derived from an EMBL/GenBank/DDBJ whole genome shotgun (WGS) entry which is preliminary data.</text>
</comment>
<dbReference type="GO" id="GO:0046872">
    <property type="term" value="F:metal ion binding"/>
    <property type="evidence" value="ECO:0007669"/>
    <property type="project" value="UniProtKB-KW"/>
</dbReference>
<evidence type="ECO:0000256" key="8">
    <source>
        <dbReference type="ARBA" id="ARBA00022967"/>
    </source>
</evidence>
<keyword evidence="4 13" id="KW-0812">Transmembrane</keyword>
<feature type="transmembrane region" description="Helical" evidence="13">
    <location>
        <begin position="431"/>
        <end position="454"/>
    </location>
</feature>
<keyword evidence="8" id="KW-1278">Translocase</keyword>
<dbReference type="PRINTS" id="PR00119">
    <property type="entry name" value="CATATPASE"/>
</dbReference>
<dbReference type="InterPro" id="IPR044492">
    <property type="entry name" value="P_typ_ATPase_HD_dom"/>
</dbReference>
<comment type="similarity">
    <text evidence="2 13">Belongs to the cation transport ATPase (P-type) (TC 3.A.3) family. Type IB subfamily.</text>
</comment>
<evidence type="ECO:0000313" key="17">
    <source>
        <dbReference type="Proteomes" id="UP001157418"/>
    </source>
</evidence>
<evidence type="ECO:0000256" key="9">
    <source>
        <dbReference type="ARBA" id="ARBA00022989"/>
    </source>
</evidence>